<dbReference type="InterPro" id="IPR014047">
    <property type="entry name" value="Chr_Tranpt_l_chain"/>
</dbReference>
<feature type="transmembrane region" description="Helical" evidence="7">
    <location>
        <begin position="236"/>
        <end position="256"/>
    </location>
</feature>
<organism evidence="8 9">
    <name type="scientific">Stenotrophomonas maltophilia</name>
    <name type="common">Pseudomonas maltophilia</name>
    <name type="synonym">Xanthomonas maltophilia</name>
    <dbReference type="NCBI Taxonomy" id="40324"/>
    <lineage>
        <taxon>Bacteria</taxon>
        <taxon>Pseudomonadati</taxon>
        <taxon>Pseudomonadota</taxon>
        <taxon>Gammaproteobacteria</taxon>
        <taxon>Lysobacterales</taxon>
        <taxon>Lysobacteraceae</taxon>
        <taxon>Stenotrophomonas</taxon>
        <taxon>Stenotrophomonas maltophilia group</taxon>
    </lineage>
</organism>
<dbReference type="RefSeq" id="WP_065200602.1">
    <property type="nucleotide sequence ID" value="NZ_LYVJ01000016.1"/>
</dbReference>
<proteinExistence type="inferred from homology"/>
<evidence type="ECO:0000313" key="9">
    <source>
        <dbReference type="Proteomes" id="UP000092256"/>
    </source>
</evidence>
<evidence type="ECO:0000256" key="6">
    <source>
        <dbReference type="ARBA" id="ARBA00023136"/>
    </source>
</evidence>
<evidence type="ECO:0000256" key="5">
    <source>
        <dbReference type="ARBA" id="ARBA00022989"/>
    </source>
</evidence>
<feature type="transmembrane region" description="Helical" evidence="7">
    <location>
        <begin position="89"/>
        <end position="110"/>
    </location>
</feature>
<keyword evidence="5 7" id="KW-1133">Transmembrane helix</keyword>
<feature type="transmembrane region" description="Helical" evidence="7">
    <location>
        <begin position="336"/>
        <end position="356"/>
    </location>
</feature>
<keyword evidence="3" id="KW-1003">Cell membrane</keyword>
<feature type="transmembrane region" description="Helical" evidence="7">
    <location>
        <begin position="152"/>
        <end position="181"/>
    </location>
</feature>
<feature type="transmembrane region" description="Helical" evidence="7">
    <location>
        <begin position="201"/>
        <end position="224"/>
    </location>
</feature>
<feature type="transmembrane region" description="Helical" evidence="7">
    <location>
        <begin position="116"/>
        <end position="140"/>
    </location>
</feature>
<comment type="similarity">
    <text evidence="2">Belongs to the chromate ion transporter (CHR) (TC 2.A.51) family.</text>
</comment>
<dbReference type="Proteomes" id="UP000092256">
    <property type="component" value="Unassembled WGS sequence"/>
</dbReference>
<keyword evidence="6 7" id="KW-0472">Membrane</keyword>
<evidence type="ECO:0000256" key="2">
    <source>
        <dbReference type="ARBA" id="ARBA00005262"/>
    </source>
</evidence>
<comment type="caution">
    <text evidence="8">The sequence shown here is derived from an EMBL/GenBank/DDBJ whole genome shotgun (WGS) entry which is preliminary data.</text>
</comment>
<name>A0A1A6XML1_STEMA</name>
<evidence type="ECO:0000256" key="4">
    <source>
        <dbReference type="ARBA" id="ARBA00022692"/>
    </source>
</evidence>
<comment type="subcellular location">
    <subcellularLocation>
        <location evidence="1">Cell membrane</location>
        <topology evidence="1">Multi-pass membrane protein</topology>
    </subcellularLocation>
</comment>
<reference evidence="8 9" key="1">
    <citation type="submission" date="2016-05" db="EMBL/GenBank/DDBJ databases">
        <title>Draft Genome Sequences of Stenotrophomonas maltophilia Strains Sm32COP, Sm41DVV, Sm46PAILV, SmF3, SmF22, SmSOFb1 and SmCVFa1, Isolated from Different Manures, in France.</title>
        <authorList>
            <person name="Nazaret S."/>
            <person name="Bodilis J."/>
        </authorList>
    </citation>
    <scope>NUCLEOTIDE SEQUENCE [LARGE SCALE GENOMIC DNA]</scope>
    <source>
        <strain evidence="8 9">Sm46PAILV</strain>
    </source>
</reference>
<dbReference type="EMBL" id="LYVJ01000016">
    <property type="protein sequence ID" value="OBU64193.1"/>
    <property type="molecule type" value="Genomic_DNA"/>
</dbReference>
<evidence type="ECO:0000256" key="1">
    <source>
        <dbReference type="ARBA" id="ARBA00004651"/>
    </source>
</evidence>
<feature type="transmembrane region" description="Helical" evidence="7">
    <location>
        <begin position="371"/>
        <end position="402"/>
    </location>
</feature>
<feature type="transmembrane region" description="Helical" evidence="7">
    <location>
        <begin position="20"/>
        <end position="41"/>
    </location>
</feature>
<gene>
    <name evidence="8" type="ORF">A9K58_17790</name>
</gene>
<dbReference type="GO" id="GO:0015109">
    <property type="term" value="F:chromate transmembrane transporter activity"/>
    <property type="evidence" value="ECO:0007669"/>
    <property type="project" value="InterPro"/>
</dbReference>
<sequence length="406" mass="42128">MPDREPQPSPRATGSGTEVFAAFLALGLTSFGGPIAHLGYFHREFVQRRGWLDDTHFAQLLAVCQFLPGPASSQMGLALGLFRAGWRGAVAAFAAFTLPSALLMLGFAAVAPRLDVGMGAALVHGLKLVAVAVVAHGLLGMARQLVPDLPRALIACAAFGLILLGASAWAQLAAVAMGGALGLGLCRRVQMPVAAVFPVRYGVRGASVLLALFVLGLVASWLLARAHAPTLPSVAGALYQSGALVFGGGHVVLPLLQQAMVDTGWISQDRFLAGYGAAQAVPGPMFSLAAFLGAEVPTGLPMAAGALVALLSLFLPGFLLLLAVLPFWNTWVRRPWAARMMAGIGAAVVGLLAAAFHDPVWTQGVHGVADFVIAAIGFALLAVLRISAVWVVLWCVAAALMVQQWT</sequence>
<dbReference type="InterPro" id="IPR003370">
    <property type="entry name" value="Chromate_transpt"/>
</dbReference>
<feature type="transmembrane region" description="Helical" evidence="7">
    <location>
        <begin position="302"/>
        <end position="324"/>
    </location>
</feature>
<dbReference type="NCBIfam" id="TIGR00937">
    <property type="entry name" value="2A51"/>
    <property type="match status" value="1"/>
</dbReference>
<dbReference type="AlphaFoldDB" id="A0A1A6XML1"/>
<dbReference type="PANTHER" id="PTHR33567:SF3">
    <property type="entry name" value="CHROMATE ION TRANSPORTER (EUROFUNG)"/>
    <property type="match status" value="1"/>
</dbReference>
<protein>
    <submittedName>
        <fullName evidence="8">Chromate ion family chromate transporter</fullName>
    </submittedName>
</protein>
<evidence type="ECO:0000256" key="7">
    <source>
        <dbReference type="SAM" id="Phobius"/>
    </source>
</evidence>
<keyword evidence="4 7" id="KW-0812">Transmembrane</keyword>
<accession>A0A1A6XML1</accession>
<dbReference type="OrthoDB" id="8969999at2"/>
<dbReference type="PANTHER" id="PTHR33567">
    <property type="entry name" value="CHROMATE ION TRANSPORTER (EUROFUNG)"/>
    <property type="match status" value="1"/>
</dbReference>
<dbReference type="Pfam" id="PF02417">
    <property type="entry name" value="Chromate_transp"/>
    <property type="match status" value="2"/>
</dbReference>
<dbReference type="GO" id="GO:0005886">
    <property type="term" value="C:plasma membrane"/>
    <property type="evidence" value="ECO:0007669"/>
    <property type="project" value="UniProtKB-SubCell"/>
</dbReference>
<evidence type="ECO:0000313" key="8">
    <source>
        <dbReference type="EMBL" id="OBU64193.1"/>
    </source>
</evidence>
<evidence type="ECO:0000256" key="3">
    <source>
        <dbReference type="ARBA" id="ARBA00022475"/>
    </source>
</evidence>
<dbReference type="PIRSF" id="PIRSF004810">
    <property type="entry name" value="ChrA"/>
    <property type="match status" value="1"/>
</dbReference>